<dbReference type="OrthoDB" id="9807456at2"/>
<feature type="binding site" evidence="10">
    <location>
        <position position="178"/>
    </location>
    <ligand>
        <name>substrate</name>
    </ligand>
</feature>
<evidence type="ECO:0000313" key="14">
    <source>
        <dbReference type="Proteomes" id="UP000308001"/>
    </source>
</evidence>
<evidence type="ECO:0000256" key="1">
    <source>
        <dbReference type="ARBA" id="ARBA00008023"/>
    </source>
</evidence>
<gene>
    <name evidence="11" type="ORF">AAX29_01492</name>
    <name evidence="12" type="ORF">FE246_08085</name>
</gene>
<feature type="binding site" evidence="10">
    <location>
        <begin position="155"/>
        <end position="158"/>
    </location>
    <ligand>
        <name>substrate</name>
    </ligand>
</feature>
<feature type="binding site" evidence="10">
    <location>
        <begin position="7"/>
        <end position="12"/>
    </location>
    <ligand>
        <name>substrate</name>
    </ligand>
</feature>
<keyword evidence="3 10" id="KW-0479">Metal-binding</keyword>
<dbReference type="GO" id="GO:0009146">
    <property type="term" value="P:purine nucleoside triphosphate catabolic process"/>
    <property type="evidence" value="ECO:0007669"/>
    <property type="project" value="UniProtKB-UniRule"/>
</dbReference>
<comment type="catalytic activity">
    <reaction evidence="10">
        <text>ITP + H2O = IMP + diphosphate + H(+)</text>
        <dbReference type="Rhea" id="RHEA:29399"/>
        <dbReference type="ChEBI" id="CHEBI:15377"/>
        <dbReference type="ChEBI" id="CHEBI:15378"/>
        <dbReference type="ChEBI" id="CHEBI:33019"/>
        <dbReference type="ChEBI" id="CHEBI:58053"/>
        <dbReference type="ChEBI" id="CHEBI:61402"/>
        <dbReference type="EC" id="3.6.1.66"/>
    </reaction>
</comment>
<evidence type="ECO:0000313" key="11">
    <source>
        <dbReference type="EMBL" id="OCL98579.1"/>
    </source>
</evidence>
<dbReference type="HAMAP" id="MF_01405">
    <property type="entry name" value="Non_canon_purine_NTPase"/>
    <property type="match status" value="1"/>
</dbReference>
<comment type="similarity">
    <text evidence="1 10">Belongs to the HAM1 NTPase family.</text>
</comment>
<dbReference type="PANTHER" id="PTHR11067">
    <property type="entry name" value="INOSINE TRIPHOSPHATE PYROPHOSPHATASE/HAM1 PROTEIN"/>
    <property type="match status" value="1"/>
</dbReference>
<dbReference type="InterPro" id="IPR002637">
    <property type="entry name" value="RdgB/HAM1"/>
</dbReference>
<dbReference type="InterPro" id="IPR020922">
    <property type="entry name" value="dITP/XTP_pyrophosphatase"/>
</dbReference>
<evidence type="ECO:0000256" key="3">
    <source>
        <dbReference type="ARBA" id="ARBA00022723"/>
    </source>
</evidence>
<evidence type="ECO:0000256" key="9">
    <source>
        <dbReference type="ARBA" id="ARBA00052017"/>
    </source>
</evidence>
<evidence type="ECO:0000256" key="10">
    <source>
        <dbReference type="HAMAP-Rule" id="MF_01405"/>
    </source>
</evidence>
<comment type="cofactor">
    <cofactor evidence="10">
        <name>Mg(2+)</name>
        <dbReference type="ChEBI" id="CHEBI:18420"/>
    </cofactor>
    <text evidence="10">Binds 1 Mg(2+) ion per subunit.</text>
</comment>
<dbReference type="GO" id="GO:0000166">
    <property type="term" value="F:nucleotide binding"/>
    <property type="evidence" value="ECO:0007669"/>
    <property type="project" value="UniProtKB-KW"/>
</dbReference>
<evidence type="ECO:0000256" key="6">
    <source>
        <dbReference type="ARBA" id="ARBA00022842"/>
    </source>
</evidence>
<feature type="binding site" evidence="10">
    <location>
        <position position="73"/>
    </location>
    <ligand>
        <name>Mg(2+)</name>
        <dbReference type="ChEBI" id="CHEBI:18420"/>
    </ligand>
</feature>
<name>A0A1C0B5Y6_9BACT</name>
<dbReference type="GO" id="GO:0009117">
    <property type="term" value="P:nucleotide metabolic process"/>
    <property type="evidence" value="ECO:0007669"/>
    <property type="project" value="UniProtKB-KW"/>
</dbReference>
<sequence length="199" mass="22588">MRIILASANKGKIEEFKKLLPNYEVIAYSDILGKFDIPETGTTFKENAIIKASEINRRLKEQNEKHFIVISDDSGISLPILNNAPGVYSARYSGQNASDKSNNEKLISELNRLNLEKTEAFYTACITIIYKDFVYTVHGFMYGMAINQEKGTNGFGYDPLFIPKDFTKTLGELDFEVKQEFSHRNKALKLAMKVLEVIL</sequence>
<feature type="binding site" evidence="10">
    <location>
        <begin position="183"/>
        <end position="184"/>
    </location>
    <ligand>
        <name>substrate</name>
    </ligand>
</feature>
<dbReference type="Proteomes" id="UP000308001">
    <property type="component" value="Unassembled WGS sequence"/>
</dbReference>
<keyword evidence="5 10" id="KW-0378">Hydrolase</keyword>
<dbReference type="AlphaFoldDB" id="A0A1C0B5Y6"/>
<reference evidence="12 14" key="3">
    <citation type="submission" date="2019-05" db="EMBL/GenBank/DDBJ databases">
        <title>Arcobacter cibarius and Arcobacter thereius providing challenges in identification an antibiotic susceptibility and Quinolone resistance.</title>
        <authorList>
            <person name="Busch A."/>
            <person name="Hanel I."/>
            <person name="Hotzel H."/>
            <person name="Tomaso H."/>
        </authorList>
    </citation>
    <scope>NUCLEOTIDE SEQUENCE [LARGE SCALE GENOMIC DNA]</scope>
    <source>
        <strain evidence="12 14">17CS1191_2</strain>
    </source>
</reference>
<comment type="catalytic activity">
    <reaction evidence="8 10">
        <text>dITP + H2O = dIMP + diphosphate + H(+)</text>
        <dbReference type="Rhea" id="RHEA:28342"/>
        <dbReference type="ChEBI" id="CHEBI:15377"/>
        <dbReference type="ChEBI" id="CHEBI:15378"/>
        <dbReference type="ChEBI" id="CHEBI:33019"/>
        <dbReference type="ChEBI" id="CHEBI:61194"/>
        <dbReference type="ChEBI" id="CHEBI:61382"/>
        <dbReference type="EC" id="3.6.1.66"/>
    </reaction>
</comment>
<dbReference type="Pfam" id="PF01725">
    <property type="entry name" value="Ham1p_like"/>
    <property type="match status" value="1"/>
</dbReference>
<dbReference type="EMBL" id="VBUF01000004">
    <property type="protein sequence ID" value="TLS71561.1"/>
    <property type="molecule type" value="Genomic_DNA"/>
</dbReference>
<dbReference type="EMBL" id="LCUJ01000005">
    <property type="protein sequence ID" value="OCL98579.1"/>
    <property type="molecule type" value="Genomic_DNA"/>
</dbReference>
<dbReference type="GO" id="GO:0046872">
    <property type="term" value="F:metal ion binding"/>
    <property type="evidence" value="ECO:0007669"/>
    <property type="project" value="UniProtKB-KW"/>
</dbReference>
<evidence type="ECO:0000256" key="5">
    <source>
        <dbReference type="ARBA" id="ARBA00022801"/>
    </source>
</evidence>
<dbReference type="PANTHER" id="PTHR11067:SF9">
    <property type="entry name" value="INOSINE TRIPHOSPHATE PYROPHOSPHATASE"/>
    <property type="match status" value="1"/>
</dbReference>
<dbReference type="STRING" id="544718.AAX25_01936"/>
<evidence type="ECO:0000256" key="7">
    <source>
        <dbReference type="ARBA" id="ARBA00023080"/>
    </source>
</evidence>
<reference evidence="11" key="1">
    <citation type="submission" date="2015-05" db="EMBL/GenBank/DDBJ databases">
        <authorList>
            <person name="Wang D.B."/>
            <person name="Wang M."/>
        </authorList>
    </citation>
    <scope>NUCLEOTIDE SEQUENCE [LARGE SCALE GENOMIC DNA]</scope>
    <source>
        <strain evidence="11">DU22</strain>
    </source>
</reference>
<keyword evidence="6 10" id="KW-0460">Magnesium</keyword>
<evidence type="ECO:0000313" key="12">
    <source>
        <dbReference type="EMBL" id="TLS71561.1"/>
    </source>
</evidence>
<dbReference type="InterPro" id="IPR029001">
    <property type="entry name" value="ITPase-like_fam"/>
</dbReference>
<dbReference type="GO" id="GO:0017111">
    <property type="term" value="F:ribonucleoside triphosphate phosphatase activity"/>
    <property type="evidence" value="ECO:0007669"/>
    <property type="project" value="InterPro"/>
</dbReference>
<dbReference type="GO" id="GO:0036220">
    <property type="term" value="F:ITP diphosphatase activity"/>
    <property type="evidence" value="ECO:0007669"/>
    <property type="project" value="UniProtKB-UniRule"/>
</dbReference>
<comment type="caution">
    <text evidence="11">The sequence shown here is derived from an EMBL/GenBank/DDBJ whole genome shotgun (WGS) entry which is preliminary data.</text>
</comment>
<evidence type="ECO:0000256" key="2">
    <source>
        <dbReference type="ARBA" id="ARBA00011738"/>
    </source>
</evidence>
<proteinExistence type="inferred from homology"/>
<keyword evidence="4 10" id="KW-0547">Nucleotide-binding</keyword>
<comment type="function">
    <text evidence="10">Pyrophosphatase that catalyzes the hydrolysis of nucleoside triphosphates to their monophosphate derivatives, with a high preference for the non-canonical purine nucleotides XTP (xanthosine triphosphate), dITP (deoxyinosine triphosphate) and ITP. Seems to function as a house-cleaning enzyme that removes non-canonical purine nucleotides from the nucleotide pool, thus preventing their incorporation into DNA/RNA and avoiding chromosomal lesions.</text>
</comment>
<dbReference type="GO" id="GO:0035870">
    <property type="term" value="F:dITP diphosphatase activity"/>
    <property type="evidence" value="ECO:0007669"/>
    <property type="project" value="UniProtKB-UniRule"/>
</dbReference>
<protein>
    <recommendedName>
        <fullName evidence="10">dITP/XTP pyrophosphatase</fullName>
        <ecNumber evidence="10">3.6.1.66</ecNumber>
    </recommendedName>
    <alternativeName>
        <fullName evidence="10">Non-canonical purine NTP pyrophosphatase</fullName>
    </alternativeName>
    <alternativeName>
        <fullName evidence="10">Non-standard purine NTP pyrophosphatase</fullName>
    </alternativeName>
    <alternativeName>
        <fullName evidence="10">Nucleoside-triphosphate diphosphatase</fullName>
    </alternativeName>
    <alternativeName>
        <fullName evidence="10">Nucleoside-triphosphate pyrophosphatase</fullName>
        <shortName evidence="10">NTPase</shortName>
    </alternativeName>
</protein>
<accession>A0A1C0B5Y6</accession>
<evidence type="ECO:0000256" key="4">
    <source>
        <dbReference type="ARBA" id="ARBA00022741"/>
    </source>
</evidence>
<dbReference type="SUPFAM" id="SSF52972">
    <property type="entry name" value="ITPase-like"/>
    <property type="match status" value="1"/>
</dbReference>
<dbReference type="CDD" id="cd00515">
    <property type="entry name" value="HAM1"/>
    <property type="match status" value="1"/>
</dbReference>
<comment type="subunit">
    <text evidence="2 10">Homodimer.</text>
</comment>
<keyword evidence="7 10" id="KW-0546">Nucleotide metabolism</keyword>
<dbReference type="Proteomes" id="UP000093281">
    <property type="component" value="Unassembled WGS sequence"/>
</dbReference>
<evidence type="ECO:0000313" key="13">
    <source>
        <dbReference type="Proteomes" id="UP000093281"/>
    </source>
</evidence>
<comment type="catalytic activity">
    <reaction evidence="9 10">
        <text>XTP + H2O = XMP + diphosphate + H(+)</text>
        <dbReference type="Rhea" id="RHEA:28610"/>
        <dbReference type="ChEBI" id="CHEBI:15377"/>
        <dbReference type="ChEBI" id="CHEBI:15378"/>
        <dbReference type="ChEBI" id="CHEBI:33019"/>
        <dbReference type="ChEBI" id="CHEBI:57464"/>
        <dbReference type="ChEBI" id="CHEBI:61314"/>
        <dbReference type="EC" id="3.6.1.66"/>
    </reaction>
</comment>
<organism evidence="11 13">
    <name type="scientific">Aliarcobacter thereius</name>
    <dbReference type="NCBI Taxonomy" id="544718"/>
    <lineage>
        <taxon>Bacteria</taxon>
        <taxon>Pseudomonadati</taxon>
        <taxon>Campylobacterota</taxon>
        <taxon>Epsilonproteobacteria</taxon>
        <taxon>Campylobacterales</taxon>
        <taxon>Arcobacteraceae</taxon>
        <taxon>Aliarcobacter</taxon>
    </lineage>
</organism>
<dbReference type="PATRIC" id="fig|544718.43.peg.1900"/>
<dbReference type="EC" id="3.6.1.66" evidence="10"/>
<feature type="binding site" evidence="10">
    <location>
        <position position="74"/>
    </location>
    <ligand>
        <name>substrate</name>
    </ligand>
</feature>
<dbReference type="GO" id="GO:0036222">
    <property type="term" value="F:XTP diphosphatase activity"/>
    <property type="evidence" value="ECO:0007669"/>
    <property type="project" value="UniProtKB-UniRule"/>
</dbReference>
<dbReference type="GO" id="GO:0005829">
    <property type="term" value="C:cytosol"/>
    <property type="evidence" value="ECO:0007669"/>
    <property type="project" value="TreeGrafter"/>
</dbReference>
<dbReference type="FunFam" id="3.90.950.10:FF:000001">
    <property type="entry name" value="dITP/XTP pyrophosphatase"/>
    <property type="match status" value="1"/>
</dbReference>
<reference evidence="13" key="2">
    <citation type="submission" date="2015-05" db="EMBL/GenBank/DDBJ databases">
        <authorList>
            <person name="Rovetto F."/>
            <person name="Cocolin L."/>
            <person name="Illeghems K."/>
            <person name="Van Nieuwerburgh F."/>
            <person name="Houf K."/>
        </authorList>
    </citation>
    <scope>NUCLEOTIDE SEQUENCE [LARGE SCALE GENOMIC DNA]</scope>
    <source>
        <strain evidence="13">DU22</strain>
    </source>
</reference>
<comment type="caution">
    <text evidence="10">Lacks conserved residue(s) required for the propagation of feature annotation.</text>
</comment>
<dbReference type="Gene3D" id="3.90.950.10">
    <property type="match status" value="1"/>
</dbReference>
<feature type="active site" description="Proton acceptor" evidence="10">
    <location>
        <position position="73"/>
    </location>
</feature>
<evidence type="ECO:0000256" key="8">
    <source>
        <dbReference type="ARBA" id="ARBA00051875"/>
    </source>
</evidence>
<dbReference type="RefSeq" id="WP_066184953.1">
    <property type="nucleotide sequence ID" value="NZ_LCUJ01000005.1"/>
</dbReference>